<dbReference type="GeneID" id="4194341"/>
<dbReference type="CDD" id="cd02513">
    <property type="entry name" value="CMP-NeuAc_Synthase"/>
    <property type="match status" value="1"/>
</dbReference>
<dbReference type="InterPro" id="IPR003329">
    <property type="entry name" value="Cytidylyl_trans"/>
</dbReference>
<keyword evidence="1" id="KW-0808">Transferase</keyword>
<dbReference type="PANTHER" id="PTHR21485:SF6">
    <property type="entry name" value="N-ACYLNEURAMINATE CYTIDYLYLTRANSFERASE-RELATED"/>
    <property type="match status" value="1"/>
</dbReference>
<dbReference type="KEGG" id="hwa:HQ_3518A"/>
<organism evidence="1 2">
    <name type="scientific">Haloquadratum walsbyi (strain DSM 16790 / HBSQ001)</name>
    <dbReference type="NCBI Taxonomy" id="362976"/>
    <lineage>
        <taxon>Archaea</taxon>
        <taxon>Methanobacteriati</taxon>
        <taxon>Methanobacteriota</taxon>
        <taxon>Stenosarchaea group</taxon>
        <taxon>Halobacteria</taxon>
        <taxon>Halobacteriales</taxon>
        <taxon>Haloferacaceae</taxon>
        <taxon>Haloquadratum</taxon>
    </lineage>
</organism>
<dbReference type="RefSeq" id="WP_011572700.1">
    <property type="nucleotide sequence ID" value="NC_008212.1"/>
</dbReference>
<proteinExistence type="predicted"/>
<dbReference type="EC" id="2.7.7.43" evidence="1"/>
<accession>Q18EL4</accession>
<sequence>MSDTKILGVIPARSGSTRVENKNIREVGGEPLIAHAINHADESELIDVAVVSTDDNEIREVARKYGGFAPFKRPEELATEDASINPVVSHALNWFKNKGKEFDIVCLIHATTPLRKPKDIDECLKMLINEGAKSVVSVSEFINPPQWSVEKGENGYLSEYFDLGVLWGDLLRTQELNKHIYSNTAVLAAKTQAWEESQTFYTNETISYEMPEIRSFDIDEPWELTLVRALYNHLNNKQA</sequence>
<dbReference type="Gene3D" id="3.90.550.10">
    <property type="entry name" value="Spore Coat Polysaccharide Biosynthesis Protein SpsA, Chain A"/>
    <property type="match status" value="1"/>
</dbReference>
<evidence type="ECO:0000313" key="1">
    <source>
        <dbReference type="EMBL" id="CAJ53609.1"/>
    </source>
</evidence>
<protein>
    <submittedName>
        <fullName evidence="1">Acylneuraminate cytidylyltransferase</fullName>
        <ecNumber evidence="1">2.7.7.43</ecNumber>
    </submittedName>
</protein>
<dbReference type="eggNOG" id="arCOG04817">
    <property type="taxonomic scope" value="Archaea"/>
</dbReference>
<dbReference type="Proteomes" id="UP000001975">
    <property type="component" value="Chromosome"/>
</dbReference>
<dbReference type="InterPro" id="IPR029044">
    <property type="entry name" value="Nucleotide-diphossugar_trans"/>
</dbReference>
<dbReference type="STRING" id="362976.HQ_3518A"/>
<reference evidence="1 2" key="1">
    <citation type="journal article" date="2006" name="BMC Genomics">
        <title>The genome of the square archaeon Haloquadratum walsbyi: life at the limits of water activity.</title>
        <authorList>
            <person name="Bolhuis H.H."/>
            <person name="Palm P.P."/>
            <person name="Wende A.W."/>
            <person name="Falb M.M."/>
            <person name="Rampp M.M."/>
            <person name="Rodriguez-Valera F.F."/>
            <person name="Pfeiffer F.F."/>
            <person name="Oesterhelt D.D."/>
        </authorList>
    </citation>
    <scope>NUCLEOTIDE SEQUENCE [LARGE SCALE GENOMIC DNA]</scope>
    <source>
        <strain evidence="2">DSM 16790 / HBSQ001</strain>
    </source>
</reference>
<dbReference type="EMBL" id="AM180088">
    <property type="protein sequence ID" value="CAJ53609.1"/>
    <property type="molecule type" value="Genomic_DNA"/>
</dbReference>
<gene>
    <name evidence="1" type="primary">neuA</name>
    <name evidence="1" type="ordered locus">HQ_3518A</name>
</gene>
<dbReference type="Pfam" id="PF02348">
    <property type="entry name" value="CTP_transf_3"/>
    <property type="match status" value="1"/>
</dbReference>
<dbReference type="AlphaFoldDB" id="Q18EL4"/>
<name>Q18EL4_HALWD</name>
<dbReference type="HOGENOM" id="CLU_042930_1_1_2"/>
<dbReference type="PANTHER" id="PTHR21485">
    <property type="entry name" value="HAD SUPERFAMILY MEMBERS CMAS AND KDSC"/>
    <property type="match status" value="1"/>
</dbReference>
<evidence type="ECO:0000313" key="2">
    <source>
        <dbReference type="Proteomes" id="UP000001975"/>
    </source>
</evidence>
<keyword evidence="2" id="KW-1185">Reference proteome</keyword>
<keyword evidence="1" id="KW-0548">Nucleotidyltransferase</keyword>
<dbReference type="SUPFAM" id="SSF53448">
    <property type="entry name" value="Nucleotide-diphospho-sugar transferases"/>
    <property type="match status" value="1"/>
</dbReference>
<dbReference type="GO" id="GO:0008781">
    <property type="term" value="F:N-acylneuraminate cytidylyltransferase activity"/>
    <property type="evidence" value="ECO:0007669"/>
    <property type="project" value="UniProtKB-EC"/>
</dbReference>
<dbReference type="InterPro" id="IPR050793">
    <property type="entry name" value="CMP-NeuNAc_synthase"/>
</dbReference>